<dbReference type="Proteomes" id="UP000249130">
    <property type="component" value="Unassembled WGS sequence"/>
</dbReference>
<dbReference type="InterPro" id="IPR036388">
    <property type="entry name" value="WH-like_DNA-bd_sf"/>
</dbReference>
<dbReference type="Pfam" id="PF00392">
    <property type="entry name" value="GntR"/>
    <property type="match status" value="1"/>
</dbReference>
<organism evidence="5 6">
    <name type="scientific">Rhodoplanes roseus</name>
    <dbReference type="NCBI Taxonomy" id="29409"/>
    <lineage>
        <taxon>Bacteria</taxon>
        <taxon>Pseudomonadati</taxon>
        <taxon>Pseudomonadota</taxon>
        <taxon>Alphaproteobacteria</taxon>
        <taxon>Hyphomicrobiales</taxon>
        <taxon>Nitrobacteraceae</taxon>
        <taxon>Rhodoplanes</taxon>
    </lineage>
</organism>
<dbReference type="GO" id="GO:0003677">
    <property type="term" value="F:DNA binding"/>
    <property type="evidence" value="ECO:0007669"/>
    <property type="project" value="UniProtKB-KW"/>
</dbReference>
<sequence length="239" mass="26496">MTARGTGLIVGPPSEAIEAKAPSLVEDAYRAMKTAVRDNVFPPGYQGSEQEIAIRLGMSRTPVHEALIRLQEEGLVRVLPKRGILVCALSPADMREIYDLIATLEGLAAELLAGDEALRRPALERLDAINVDMRTALDQDDLDAWAQADDRFHRELVERCGNSRLARAVHTVMDQSHRARMLTLRLRAKPVRSLKEHLAVTSAIRKGDAVKAGTLARAHRQHARDELMPLLETLGMRHL</sequence>
<comment type="caution">
    <text evidence="5">The sequence shown here is derived from an EMBL/GenBank/DDBJ whole genome shotgun (WGS) entry which is preliminary data.</text>
</comment>
<dbReference type="OrthoDB" id="8114900at2"/>
<keyword evidence="2" id="KW-0238">DNA-binding</keyword>
<dbReference type="Gene3D" id="1.10.10.10">
    <property type="entry name" value="Winged helix-like DNA-binding domain superfamily/Winged helix DNA-binding domain"/>
    <property type="match status" value="1"/>
</dbReference>
<evidence type="ECO:0000259" key="4">
    <source>
        <dbReference type="PROSITE" id="PS50949"/>
    </source>
</evidence>
<evidence type="ECO:0000256" key="2">
    <source>
        <dbReference type="ARBA" id="ARBA00023125"/>
    </source>
</evidence>
<dbReference type="PROSITE" id="PS50949">
    <property type="entry name" value="HTH_GNTR"/>
    <property type="match status" value="1"/>
</dbReference>
<keyword evidence="3" id="KW-0804">Transcription</keyword>
<dbReference type="InterPro" id="IPR008920">
    <property type="entry name" value="TF_FadR/GntR_C"/>
</dbReference>
<dbReference type="GO" id="GO:0003700">
    <property type="term" value="F:DNA-binding transcription factor activity"/>
    <property type="evidence" value="ECO:0007669"/>
    <property type="project" value="InterPro"/>
</dbReference>
<evidence type="ECO:0000313" key="5">
    <source>
        <dbReference type="EMBL" id="RAI45238.1"/>
    </source>
</evidence>
<dbReference type="CDD" id="cd07377">
    <property type="entry name" value="WHTH_GntR"/>
    <property type="match status" value="1"/>
</dbReference>
<keyword evidence="1" id="KW-0805">Transcription regulation</keyword>
<dbReference type="PANTHER" id="PTHR43537:SF24">
    <property type="entry name" value="GLUCONATE OPERON TRANSCRIPTIONAL REPRESSOR"/>
    <property type="match status" value="1"/>
</dbReference>
<dbReference type="InterPro" id="IPR036390">
    <property type="entry name" value="WH_DNA-bd_sf"/>
</dbReference>
<dbReference type="PANTHER" id="PTHR43537">
    <property type="entry name" value="TRANSCRIPTIONAL REGULATOR, GNTR FAMILY"/>
    <property type="match status" value="1"/>
</dbReference>
<dbReference type="SUPFAM" id="SSF48008">
    <property type="entry name" value="GntR ligand-binding domain-like"/>
    <property type="match status" value="1"/>
</dbReference>
<dbReference type="SUPFAM" id="SSF46785">
    <property type="entry name" value="Winged helix' DNA-binding domain"/>
    <property type="match status" value="1"/>
</dbReference>
<reference evidence="5 6" key="1">
    <citation type="submission" date="2017-07" db="EMBL/GenBank/DDBJ databases">
        <title>Draft Genome Sequences of Select Purple Nonsulfur Bacteria.</title>
        <authorList>
            <person name="Lasarre B."/>
            <person name="Mckinlay J.B."/>
        </authorList>
    </citation>
    <scope>NUCLEOTIDE SEQUENCE [LARGE SCALE GENOMIC DNA]</scope>
    <source>
        <strain evidence="5 6">DSM 5909</strain>
    </source>
</reference>
<feature type="domain" description="HTH gntR-type" evidence="4">
    <location>
        <begin position="22"/>
        <end position="89"/>
    </location>
</feature>
<proteinExistence type="predicted"/>
<name>A0A327LBW6_9BRAD</name>
<gene>
    <name evidence="5" type="ORF">CH341_04810</name>
</gene>
<dbReference type="RefSeq" id="WP_111417901.1">
    <property type="nucleotide sequence ID" value="NZ_NPEX01000020.1"/>
</dbReference>
<accession>A0A327LBW6</accession>
<dbReference type="SMART" id="SM00895">
    <property type="entry name" value="FCD"/>
    <property type="match status" value="1"/>
</dbReference>
<dbReference type="InterPro" id="IPR011711">
    <property type="entry name" value="GntR_C"/>
</dbReference>
<protein>
    <submittedName>
        <fullName evidence="5">GntR family transcriptional regulator</fullName>
    </submittedName>
</protein>
<dbReference type="EMBL" id="NPEX01000020">
    <property type="protein sequence ID" value="RAI45238.1"/>
    <property type="molecule type" value="Genomic_DNA"/>
</dbReference>
<evidence type="ECO:0000256" key="3">
    <source>
        <dbReference type="ARBA" id="ARBA00023163"/>
    </source>
</evidence>
<dbReference type="Gene3D" id="1.20.120.530">
    <property type="entry name" value="GntR ligand-binding domain-like"/>
    <property type="match status" value="1"/>
</dbReference>
<keyword evidence="6" id="KW-1185">Reference proteome</keyword>
<dbReference type="PRINTS" id="PR00035">
    <property type="entry name" value="HTHGNTR"/>
</dbReference>
<dbReference type="AlphaFoldDB" id="A0A327LBW6"/>
<evidence type="ECO:0000256" key="1">
    <source>
        <dbReference type="ARBA" id="ARBA00023015"/>
    </source>
</evidence>
<evidence type="ECO:0000313" key="6">
    <source>
        <dbReference type="Proteomes" id="UP000249130"/>
    </source>
</evidence>
<dbReference type="Pfam" id="PF07729">
    <property type="entry name" value="FCD"/>
    <property type="match status" value="1"/>
</dbReference>
<dbReference type="InterPro" id="IPR000524">
    <property type="entry name" value="Tscrpt_reg_HTH_GntR"/>
</dbReference>
<dbReference type="SMART" id="SM00345">
    <property type="entry name" value="HTH_GNTR"/>
    <property type="match status" value="1"/>
</dbReference>